<dbReference type="EMBL" id="CP149822">
    <property type="protein sequence ID" value="WZN41832.1"/>
    <property type="molecule type" value="Genomic_DNA"/>
</dbReference>
<dbReference type="Gene3D" id="3.40.50.10320">
    <property type="entry name" value="LmbE-like"/>
    <property type="match status" value="1"/>
</dbReference>
<evidence type="ECO:0000313" key="1">
    <source>
        <dbReference type="EMBL" id="WZN41832.1"/>
    </source>
</evidence>
<keyword evidence="2" id="KW-1185">Reference proteome</keyword>
<dbReference type="InterPro" id="IPR023842">
    <property type="entry name" value="Bacillithiol_biosynth_BshB1"/>
</dbReference>
<dbReference type="InterPro" id="IPR024078">
    <property type="entry name" value="LmbE-like_dom_sf"/>
</dbReference>
<dbReference type="SUPFAM" id="SSF102588">
    <property type="entry name" value="LmbE-like"/>
    <property type="match status" value="1"/>
</dbReference>
<name>A0ABZ2YR35_9BACT</name>
<dbReference type="Pfam" id="PF02585">
    <property type="entry name" value="PIG-L"/>
    <property type="match status" value="1"/>
</dbReference>
<dbReference type="Proteomes" id="UP001485459">
    <property type="component" value="Chromosome"/>
</dbReference>
<evidence type="ECO:0000313" key="2">
    <source>
        <dbReference type="Proteomes" id="UP001485459"/>
    </source>
</evidence>
<dbReference type="RefSeq" id="WP_341836676.1">
    <property type="nucleotide sequence ID" value="NZ_CP149822.1"/>
</dbReference>
<reference evidence="2" key="1">
    <citation type="submission" date="2024-03" db="EMBL/GenBank/DDBJ databases">
        <title>Chitinophaga horti sp. nov., isolated from garden soil.</title>
        <authorList>
            <person name="Lee D.S."/>
            <person name="Han D.M."/>
            <person name="Baek J.H."/>
            <person name="Choi D.G."/>
            <person name="Jeon J.H."/>
            <person name="Jeon C.O."/>
        </authorList>
    </citation>
    <scope>NUCLEOTIDE SEQUENCE [LARGE SCALE GENOMIC DNA]</scope>
    <source>
        <strain evidence="2">GPA1</strain>
    </source>
</reference>
<accession>A0ABZ2YR35</accession>
<proteinExistence type="predicted"/>
<dbReference type="PANTHER" id="PTHR12993:SF30">
    <property type="entry name" value="N-ACETYL-ALPHA-D-GLUCOSAMINYL L-MALATE DEACETYLASE 1"/>
    <property type="match status" value="1"/>
</dbReference>
<sequence length="243" mass="27134">MKLDILAIAAHPDDVELSCAGTLMVHARQGLKTGIVDLTRGELGTRGTPEGRIIEAQNACKVMGLDVRENLSLADGFFQNTKDDQLAVIRAIRKFRPTIVLANAIDDRHPDHGRAAQLIKDAAWMSGLRKIETFGDDGQPQHAWRPAQVYHFLQDRFIQPDFVVDVTDVIEQKIEAIKCFKTQFLAEKDNEPQTYISSPEFFDSVMYRAKMLGKMIGVPYAEGYTSAKMVGVKSLMDLINIPT</sequence>
<dbReference type="PANTHER" id="PTHR12993">
    <property type="entry name" value="N-ACETYLGLUCOSAMINYL-PHOSPHATIDYLINOSITOL DE-N-ACETYLASE-RELATED"/>
    <property type="match status" value="1"/>
</dbReference>
<gene>
    <name evidence="1" type="primary">bshB1</name>
    <name evidence="1" type="ORF">WJU16_02125</name>
</gene>
<dbReference type="InterPro" id="IPR003737">
    <property type="entry name" value="GlcNAc_PI_deacetylase-related"/>
</dbReference>
<dbReference type="NCBIfam" id="TIGR04001">
    <property type="entry name" value="thiol_BshB1"/>
    <property type="match status" value="1"/>
</dbReference>
<organism evidence="1 2">
    <name type="scientific">Chitinophaga pollutisoli</name>
    <dbReference type="NCBI Taxonomy" id="3133966"/>
    <lineage>
        <taxon>Bacteria</taxon>
        <taxon>Pseudomonadati</taxon>
        <taxon>Bacteroidota</taxon>
        <taxon>Chitinophagia</taxon>
        <taxon>Chitinophagales</taxon>
        <taxon>Chitinophagaceae</taxon>
        <taxon>Chitinophaga</taxon>
    </lineage>
</organism>
<protein>
    <submittedName>
        <fullName evidence="1">Bacillithiol biosynthesis deacetylase BshB1</fullName>
    </submittedName>
</protein>